<evidence type="ECO:0000256" key="2">
    <source>
        <dbReference type="ARBA" id="ARBA00009012"/>
    </source>
</evidence>
<comment type="similarity">
    <text evidence="2">Belongs to the TMEM19 family.</text>
</comment>
<feature type="transmembrane region" description="Helical" evidence="7">
    <location>
        <begin position="21"/>
        <end position="40"/>
    </location>
</feature>
<keyword evidence="5 7" id="KW-1133">Transmembrane helix</keyword>
<evidence type="ECO:0000256" key="7">
    <source>
        <dbReference type="SAM" id="Phobius"/>
    </source>
</evidence>
<dbReference type="PANTHER" id="PTHR13353:SF5">
    <property type="entry name" value="TRANSMEMBRANE PROTEIN 19"/>
    <property type="match status" value="1"/>
</dbReference>
<protein>
    <recommendedName>
        <fullName evidence="3">Transmembrane protein 19</fullName>
    </recommendedName>
</protein>
<reference evidence="9" key="1">
    <citation type="submission" date="2025-08" db="UniProtKB">
        <authorList>
            <consortium name="RefSeq"/>
        </authorList>
    </citation>
    <scope>IDENTIFICATION</scope>
    <source>
        <strain evidence="9">11010-0011.00</strain>
        <tissue evidence="9">Whole body</tissue>
    </source>
</reference>
<evidence type="ECO:0000256" key="3">
    <source>
        <dbReference type="ARBA" id="ARBA00014258"/>
    </source>
</evidence>
<dbReference type="GeneID" id="115624671"/>
<feature type="transmembrane region" description="Helical" evidence="7">
    <location>
        <begin position="269"/>
        <end position="291"/>
    </location>
</feature>
<gene>
    <name evidence="9" type="primary">LOC115624671</name>
</gene>
<evidence type="ECO:0000256" key="6">
    <source>
        <dbReference type="ARBA" id="ARBA00023136"/>
    </source>
</evidence>
<accession>A0A6J2TJZ5</accession>
<dbReference type="Proteomes" id="UP000504634">
    <property type="component" value="Unplaced"/>
</dbReference>
<feature type="transmembrane region" description="Helical" evidence="7">
    <location>
        <begin position="90"/>
        <end position="114"/>
    </location>
</feature>
<dbReference type="OrthoDB" id="30881at2759"/>
<proteinExistence type="inferred from homology"/>
<sequence length="347" mass="38125">MKTIESNNPRRGGFKMVSRDWMPVLFCGLSIPISLFMWLGNVAFSKFWTNEYNESHVIAPTRWFFSTLAPLTLMTVALHRRSVSRSGAALGLVVAFTLSVASHPFFASLVVFFFSSSRATKFRGHLKRKFEHDFKEGEGQRNWVQVLCNGGMATQLAILYLIDCGSGERSIDFAKEYRSSWLGIAVMSAFACCNGDTWSSELGSVLSPRDPISIISWRRVPRGTNGGISFIGVLVSLLGGLIVGLGYFVTVRYTVEAKMLLVSPPQWPIIMYGGIAGLFGSLLDSVLGGLLQYSGINEQGKIVDAPGKGVRHVSGLRILDNHSVNLISSIVTGVTMPMLALKFWPVR</sequence>
<comment type="subcellular location">
    <subcellularLocation>
        <location evidence="1">Membrane</location>
        <topology evidence="1">Multi-pass membrane protein</topology>
    </subcellularLocation>
</comment>
<dbReference type="AlphaFoldDB" id="A0A6J2TJZ5"/>
<evidence type="ECO:0000256" key="1">
    <source>
        <dbReference type="ARBA" id="ARBA00004141"/>
    </source>
</evidence>
<evidence type="ECO:0000256" key="4">
    <source>
        <dbReference type="ARBA" id="ARBA00022692"/>
    </source>
</evidence>
<dbReference type="PANTHER" id="PTHR13353">
    <property type="entry name" value="TRANSMEMBRANE PROTEIN 19"/>
    <property type="match status" value="1"/>
</dbReference>
<keyword evidence="6 7" id="KW-0472">Membrane</keyword>
<keyword evidence="8" id="KW-1185">Reference proteome</keyword>
<dbReference type="GO" id="GO:0016020">
    <property type="term" value="C:membrane"/>
    <property type="evidence" value="ECO:0007669"/>
    <property type="project" value="UniProtKB-SubCell"/>
</dbReference>
<evidence type="ECO:0000256" key="5">
    <source>
        <dbReference type="ARBA" id="ARBA00022989"/>
    </source>
</evidence>
<evidence type="ECO:0000313" key="8">
    <source>
        <dbReference type="Proteomes" id="UP000504634"/>
    </source>
</evidence>
<dbReference type="Pfam" id="PF01940">
    <property type="entry name" value="DUF92"/>
    <property type="match status" value="1"/>
</dbReference>
<name>A0A6J2TJZ5_DROLE</name>
<dbReference type="InterPro" id="IPR002794">
    <property type="entry name" value="DUF92_TMEM19"/>
</dbReference>
<feature type="transmembrane region" description="Helical" evidence="7">
    <location>
        <begin position="228"/>
        <end position="249"/>
    </location>
</feature>
<keyword evidence="4 7" id="KW-0812">Transmembrane</keyword>
<dbReference type="RefSeq" id="XP_030375332.1">
    <property type="nucleotide sequence ID" value="XM_030519472.1"/>
</dbReference>
<evidence type="ECO:0000313" key="9">
    <source>
        <dbReference type="RefSeq" id="XP_030375332.1"/>
    </source>
</evidence>
<organism evidence="8 9">
    <name type="scientific">Drosophila lebanonensis</name>
    <name type="common">Fruit fly</name>
    <name type="synonym">Scaptodrosophila lebanonensis</name>
    <dbReference type="NCBI Taxonomy" id="7225"/>
    <lineage>
        <taxon>Eukaryota</taxon>
        <taxon>Metazoa</taxon>
        <taxon>Ecdysozoa</taxon>
        <taxon>Arthropoda</taxon>
        <taxon>Hexapoda</taxon>
        <taxon>Insecta</taxon>
        <taxon>Pterygota</taxon>
        <taxon>Neoptera</taxon>
        <taxon>Endopterygota</taxon>
        <taxon>Diptera</taxon>
        <taxon>Brachycera</taxon>
        <taxon>Muscomorpha</taxon>
        <taxon>Ephydroidea</taxon>
        <taxon>Drosophilidae</taxon>
        <taxon>Scaptodrosophila</taxon>
    </lineage>
</organism>